<dbReference type="InterPro" id="IPR018900">
    <property type="entry name" value="Curli_CsgE"/>
</dbReference>
<keyword evidence="3 4" id="KW-0732">Signal</keyword>
<protein>
    <recommendedName>
        <fullName evidence="2">Curli production assembly/transport component CsgE</fullName>
    </recommendedName>
</protein>
<dbReference type="Proteomes" id="UP000266005">
    <property type="component" value="Unassembled WGS sequence"/>
</dbReference>
<comment type="caution">
    <text evidence="5">The sequence shown here is derived from an EMBL/GenBank/DDBJ whole genome shotgun (WGS) entry which is preliminary data.</text>
</comment>
<accession>A0A399RVU9</accession>
<reference evidence="6" key="1">
    <citation type="submission" date="2018-08" db="EMBL/GenBank/DDBJ databases">
        <title>Mucilaginibacter sp. MYSH2.</title>
        <authorList>
            <person name="Seo T."/>
        </authorList>
    </citation>
    <scope>NUCLEOTIDE SEQUENCE [LARGE SCALE GENOMIC DNA]</scope>
    <source>
        <strain evidence="6">KIRAN</strain>
    </source>
</reference>
<feature type="signal peptide" evidence="4">
    <location>
        <begin position="1"/>
        <end position="38"/>
    </location>
</feature>
<evidence type="ECO:0000313" key="5">
    <source>
        <dbReference type="EMBL" id="RIJ33977.1"/>
    </source>
</evidence>
<evidence type="ECO:0000313" key="6">
    <source>
        <dbReference type="Proteomes" id="UP000266005"/>
    </source>
</evidence>
<sequence>MSIIFNAPFVLRLKKKVLFSILSFSLFALSAAFLPAIAQSGTLQGNIKQDTVKQENTQRQAYEKRGKFEQAIRNSADLEIDGLIVDETITKIGRDFYQIFQRQWEPPAMAKNFTILIKELPARGNGALIQVAVNDQDIMEQQVQPKYDFIEEVAIYATGVVYEFLVRDQLQQQLEAEGKKARELF</sequence>
<organism evidence="5 6">
    <name type="scientific">Pontibacter oryzae</name>
    <dbReference type="NCBI Taxonomy" id="2304593"/>
    <lineage>
        <taxon>Bacteria</taxon>
        <taxon>Pseudomonadati</taxon>
        <taxon>Bacteroidota</taxon>
        <taxon>Cytophagia</taxon>
        <taxon>Cytophagales</taxon>
        <taxon>Hymenobacteraceae</taxon>
        <taxon>Pontibacter</taxon>
    </lineage>
</organism>
<keyword evidence="6" id="KW-1185">Reference proteome</keyword>
<evidence type="ECO:0000256" key="3">
    <source>
        <dbReference type="ARBA" id="ARBA00022729"/>
    </source>
</evidence>
<dbReference type="EMBL" id="QWGE01000006">
    <property type="protein sequence ID" value="RIJ33977.1"/>
    <property type="molecule type" value="Genomic_DNA"/>
</dbReference>
<proteinExistence type="predicted"/>
<gene>
    <name evidence="5" type="ORF">D1627_16495</name>
</gene>
<evidence type="ECO:0000256" key="4">
    <source>
        <dbReference type="SAM" id="SignalP"/>
    </source>
</evidence>
<evidence type="ECO:0000256" key="2">
    <source>
        <dbReference type="ARBA" id="ARBA00014024"/>
    </source>
</evidence>
<feature type="chain" id="PRO_5017351968" description="Curli production assembly/transport component CsgE" evidence="4">
    <location>
        <begin position="39"/>
        <end position="185"/>
    </location>
</feature>
<dbReference type="AlphaFoldDB" id="A0A399RVU9"/>
<comment type="function">
    <text evidence="1">May be involved in the biogenesis of curli organelles.</text>
</comment>
<dbReference type="Pfam" id="PF10627">
    <property type="entry name" value="CsgE"/>
    <property type="match status" value="1"/>
</dbReference>
<evidence type="ECO:0000256" key="1">
    <source>
        <dbReference type="ARBA" id="ARBA00003989"/>
    </source>
</evidence>
<name>A0A399RVU9_9BACT</name>